<dbReference type="InterPro" id="IPR001478">
    <property type="entry name" value="PDZ"/>
</dbReference>
<keyword evidence="3" id="KW-0966">Cell projection</keyword>
<keyword evidence="5" id="KW-0812">Transmembrane</keyword>
<feature type="transmembrane region" description="Helical" evidence="5">
    <location>
        <begin position="303"/>
        <end position="323"/>
    </location>
</feature>
<keyword evidence="8" id="KW-1185">Reference proteome</keyword>
<dbReference type="AlphaFoldDB" id="A0A1D1W9Q3"/>
<proteinExistence type="predicted"/>
<dbReference type="STRING" id="947166.A0A1D1W9Q3"/>
<evidence type="ECO:0000256" key="2">
    <source>
        <dbReference type="ARBA" id="ARBA00022737"/>
    </source>
</evidence>
<organism evidence="7 8">
    <name type="scientific">Ramazzottius varieornatus</name>
    <name type="common">Water bear</name>
    <name type="synonym">Tardigrade</name>
    <dbReference type="NCBI Taxonomy" id="947166"/>
    <lineage>
        <taxon>Eukaryota</taxon>
        <taxon>Metazoa</taxon>
        <taxon>Ecdysozoa</taxon>
        <taxon>Tardigrada</taxon>
        <taxon>Eutardigrada</taxon>
        <taxon>Parachela</taxon>
        <taxon>Hypsibioidea</taxon>
        <taxon>Ramazzottiidae</taxon>
        <taxon>Ramazzottius</taxon>
    </lineage>
</organism>
<evidence type="ECO:0000256" key="5">
    <source>
        <dbReference type="SAM" id="Phobius"/>
    </source>
</evidence>
<reference evidence="7 8" key="1">
    <citation type="journal article" date="2016" name="Nat. Commun.">
        <title>Extremotolerant tardigrade genome and improved radiotolerance of human cultured cells by tardigrade-unique protein.</title>
        <authorList>
            <person name="Hashimoto T."/>
            <person name="Horikawa D.D."/>
            <person name="Saito Y."/>
            <person name="Kuwahara H."/>
            <person name="Kozuka-Hata H."/>
            <person name="Shin-I T."/>
            <person name="Minakuchi Y."/>
            <person name="Ohishi K."/>
            <person name="Motoyama A."/>
            <person name="Aizu T."/>
            <person name="Enomoto A."/>
            <person name="Kondo K."/>
            <person name="Tanaka S."/>
            <person name="Hara Y."/>
            <person name="Koshikawa S."/>
            <person name="Sagara H."/>
            <person name="Miura T."/>
            <person name="Yokobori S."/>
            <person name="Miyagawa K."/>
            <person name="Suzuki Y."/>
            <person name="Kubo T."/>
            <person name="Oyama M."/>
            <person name="Kohara Y."/>
            <person name="Fujiyama A."/>
            <person name="Arakawa K."/>
            <person name="Katayama T."/>
            <person name="Toyoda A."/>
            <person name="Kunieda T."/>
        </authorList>
    </citation>
    <scope>NUCLEOTIDE SEQUENCE [LARGE SCALE GENOMIC DNA]</scope>
    <source>
        <strain evidence="7 8">YOKOZUNA-1</strain>
    </source>
</reference>
<dbReference type="SUPFAM" id="SSF50156">
    <property type="entry name" value="PDZ domain-like"/>
    <property type="match status" value="1"/>
</dbReference>
<feature type="transmembrane region" description="Helical" evidence="5">
    <location>
        <begin position="405"/>
        <end position="426"/>
    </location>
</feature>
<dbReference type="InterPro" id="IPR036034">
    <property type="entry name" value="PDZ_sf"/>
</dbReference>
<keyword evidence="2" id="KW-0677">Repeat</keyword>
<dbReference type="Pfam" id="PF00595">
    <property type="entry name" value="PDZ"/>
    <property type="match status" value="1"/>
</dbReference>
<dbReference type="CDD" id="cd00136">
    <property type="entry name" value="PDZ_canonical"/>
    <property type="match status" value="1"/>
</dbReference>
<dbReference type="GO" id="GO:0005886">
    <property type="term" value="C:plasma membrane"/>
    <property type="evidence" value="ECO:0007669"/>
    <property type="project" value="TreeGrafter"/>
</dbReference>
<evidence type="ECO:0000256" key="4">
    <source>
        <dbReference type="SAM" id="MobiDB-lite"/>
    </source>
</evidence>
<evidence type="ECO:0000313" key="7">
    <source>
        <dbReference type="EMBL" id="GAV09058.1"/>
    </source>
</evidence>
<feature type="domain" description="PDZ" evidence="6">
    <location>
        <begin position="51"/>
        <end position="119"/>
    </location>
</feature>
<sequence length="435" mass="47089">MSSQQQRNIVKSEAQSLPGLLLAAQQLARIATVQEGHDNLGFDGSVTQTLTITLTKEPGEALGFSVSEYPSTTGVFVATVVEESAAFENGLRTNDQILLVNEENVSQADRFTATAIFRSLPAGEVQIKVLRSTQVNLRKTLQQHIHALHNSDGKYLPELIREQSADESTNGSTISADDINRIDVPHGTSTTQPTKLTVIPTNKVEVSVAKPNADGNQRGRNRNGEPKTEGPAERPLSLAEQWVNQRARFNSLAMRNELFARPDSAFGHQTFNAIFAAEILLGSVIIILECITAGSYTSLISGVEYAGIAVGVLVFITSAMGLWTGRTARYADDQSPLYWLNGSLQSICAICVLALLASTAAMLHRHLTQLQRTQTISVPHNSTNLSVGRSDDEPIVDQSLIGLKAAVLALYSLVVIVILVFGAVIAREKRRHTTV</sequence>
<dbReference type="Gene3D" id="2.30.42.10">
    <property type="match status" value="1"/>
</dbReference>
<dbReference type="SMART" id="SM00228">
    <property type="entry name" value="PDZ"/>
    <property type="match status" value="1"/>
</dbReference>
<gene>
    <name evidence="7" type="primary">RvY_18658</name>
    <name evidence="7" type="synonym">RvY_18658.1</name>
    <name evidence="7" type="ORF">RvY_18658-1</name>
</gene>
<keyword evidence="5" id="KW-0472">Membrane</keyword>
<feature type="transmembrane region" description="Helical" evidence="5">
    <location>
        <begin position="271"/>
        <end position="291"/>
    </location>
</feature>
<feature type="compositionally biased region" description="Basic and acidic residues" evidence="4">
    <location>
        <begin position="222"/>
        <end position="232"/>
    </location>
</feature>
<dbReference type="PANTHER" id="PTHR23116">
    <property type="entry name" value="PDZ DOMAIN CONTAINING WHIRLIN AND HARMONIN-RELATED"/>
    <property type="match status" value="1"/>
</dbReference>
<feature type="region of interest" description="Disordered" evidence="4">
    <location>
        <begin position="206"/>
        <end position="236"/>
    </location>
</feature>
<comment type="caution">
    <text evidence="7">The sequence shown here is derived from an EMBL/GenBank/DDBJ whole genome shotgun (WGS) entry which is preliminary data.</text>
</comment>
<accession>A0A1D1W9Q3</accession>
<evidence type="ECO:0000259" key="6">
    <source>
        <dbReference type="PROSITE" id="PS50106"/>
    </source>
</evidence>
<protein>
    <recommendedName>
        <fullName evidence="6">PDZ domain-containing protein</fullName>
    </recommendedName>
</protein>
<evidence type="ECO:0000256" key="1">
    <source>
        <dbReference type="ARBA" id="ARBA00004316"/>
    </source>
</evidence>
<name>A0A1D1W9Q3_RAMVA</name>
<feature type="transmembrane region" description="Helical" evidence="5">
    <location>
        <begin position="343"/>
        <end position="363"/>
    </location>
</feature>
<dbReference type="GO" id="GO:0042995">
    <property type="term" value="C:cell projection"/>
    <property type="evidence" value="ECO:0007669"/>
    <property type="project" value="UniProtKB-SubCell"/>
</dbReference>
<dbReference type="OrthoDB" id="438726at2759"/>
<evidence type="ECO:0000313" key="8">
    <source>
        <dbReference type="Proteomes" id="UP000186922"/>
    </source>
</evidence>
<evidence type="ECO:0000256" key="3">
    <source>
        <dbReference type="ARBA" id="ARBA00023273"/>
    </source>
</evidence>
<comment type="subcellular location">
    <subcellularLocation>
        <location evidence="1">Cell projection</location>
    </subcellularLocation>
</comment>
<dbReference type="EMBL" id="BDGG01000020">
    <property type="protein sequence ID" value="GAV09058.1"/>
    <property type="molecule type" value="Genomic_DNA"/>
</dbReference>
<dbReference type="Proteomes" id="UP000186922">
    <property type="component" value="Unassembled WGS sequence"/>
</dbReference>
<feature type="compositionally biased region" description="Polar residues" evidence="4">
    <location>
        <begin position="166"/>
        <end position="175"/>
    </location>
</feature>
<dbReference type="PANTHER" id="PTHR23116:SF29">
    <property type="entry name" value="PDZ DOMAIN-CONTAINING PROTEIN 7"/>
    <property type="match status" value="1"/>
</dbReference>
<dbReference type="InterPro" id="IPR051844">
    <property type="entry name" value="USH2_Complex_Protein"/>
</dbReference>
<feature type="region of interest" description="Disordered" evidence="4">
    <location>
        <begin position="164"/>
        <end position="194"/>
    </location>
</feature>
<keyword evidence="5" id="KW-1133">Transmembrane helix</keyword>
<dbReference type="PROSITE" id="PS50106">
    <property type="entry name" value="PDZ"/>
    <property type="match status" value="1"/>
</dbReference>